<feature type="domain" description="Squalene cyclase N-terminal" evidence="5">
    <location>
        <begin position="12"/>
        <end position="287"/>
    </location>
</feature>
<sequence length="625" mass="70307">MNAEEIDEYLHRKRAELERRQDKDGKWNFPFQGPILTDCFMIAIICTLKLNEPDLMASLVNRLLRTQQENGSWKLYPDELDGNVSATVQAYASLLMSGEFNRGDEEMKRAEQFIEQHGGPKKAHFMIKLFLAINGMYAYPSYFKFPTSYFLLPPKFPFSMYHCSNYARVHLTPMIICMNKRFAMRHAGDQSYFHNQKGGWFREERGLTDSLIQQIKTLHLNPLHYRKMGYQAAEKLMVDRIEENGTLYSYASATFYMIYGLLACGYPKDHPILLKAFDGLKSYAVQTSSGLHIQNSPSEVWDTALLSYALQTAGSNMDDSLVKKSVGYLMRKQQTKRGDWSVNAPNAAAGGWGFSDSNHFNPDNDDTSAALRALTKSKELGGPYRKAWSKGTAYLKQMQNNDGGFGAFEKDAYNYLFAHLPIENAADALIDDSTADLTGRVIEFLGNYADQTHKNENVKAAVNWLFRHQELNGSWYGKWGVCYIYGTWAAVTGLCAAGISPKHPAIQKALDWLESIQLNDGGFGESCISAEKKKYVQLEFSTPSQTAWALDVFIAGGRGKTAAAAKAARFLLDETNHHEGAAQYPTGIGLPGGFYIIYESYNYIFPIIALSRYGKLIGKGHKDIR</sequence>
<dbReference type="EMBL" id="PKOZ01000001">
    <property type="protein sequence ID" value="PQD97194.1"/>
    <property type="molecule type" value="Genomic_DNA"/>
</dbReference>
<dbReference type="GO" id="GO:0005811">
    <property type="term" value="C:lipid droplet"/>
    <property type="evidence" value="ECO:0007669"/>
    <property type="project" value="InterPro"/>
</dbReference>
<dbReference type="Gene3D" id="1.50.10.20">
    <property type="match status" value="2"/>
</dbReference>
<name>A0A2S7N584_9BACI</name>
<accession>A0A2S7N584</accession>
<dbReference type="PANTHER" id="PTHR11764:SF20">
    <property type="entry name" value="LANOSTEROL SYNTHASE"/>
    <property type="match status" value="1"/>
</dbReference>
<dbReference type="Pfam" id="PF13249">
    <property type="entry name" value="SQHop_cyclase_N"/>
    <property type="match status" value="1"/>
</dbReference>
<organism evidence="6 7">
    <name type="scientific">Pradoshia eiseniae</name>
    <dbReference type="NCBI Taxonomy" id="2064768"/>
    <lineage>
        <taxon>Bacteria</taxon>
        <taxon>Bacillati</taxon>
        <taxon>Bacillota</taxon>
        <taxon>Bacilli</taxon>
        <taxon>Bacillales</taxon>
        <taxon>Bacillaceae</taxon>
        <taxon>Pradoshia</taxon>
    </lineage>
</organism>
<reference evidence="6 7" key="1">
    <citation type="submission" date="2017-12" db="EMBL/GenBank/DDBJ databases">
        <title>Taxonomic description and draft genome of Pradoshia cofamensis Gen. nov., sp. nov., a thermotolerant bacillale isolated from anterior gut of earthworm Eisenia fetida.</title>
        <authorList>
            <person name="Saha T."/>
            <person name="Chakraborty R."/>
        </authorList>
    </citation>
    <scope>NUCLEOTIDE SEQUENCE [LARGE SCALE GENOMIC DNA]</scope>
    <source>
        <strain evidence="6 7">EAG3</strain>
    </source>
</reference>
<dbReference type="GO" id="GO:0016104">
    <property type="term" value="P:triterpenoid biosynthetic process"/>
    <property type="evidence" value="ECO:0007669"/>
    <property type="project" value="InterPro"/>
</dbReference>
<evidence type="ECO:0000313" key="7">
    <source>
        <dbReference type="Proteomes" id="UP000239663"/>
    </source>
</evidence>
<dbReference type="NCBIfam" id="TIGR01787">
    <property type="entry name" value="squalene_cyclas"/>
    <property type="match status" value="1"/>
</dbReference>
<comment type="caution">
    <text evidence="6">The sequence shown here is derived from an EMBL/GenBank/DDBJ whole genome shotgun (WGS) entry which is preliminary data.</text>
</comment>
<dbReference type="SUPFAM" id="SSF48239">
    <property type="entry name" value="Terpenoid cyclases/Protein prenyltransferases"/>
    <property type="match status" value="2"/>
</dbReference>
<dbReference type="InterPro" id="IPR032697">
    <property type="entry name" value="SQ_cyclase_N"/>
</dbReference>
<protein>
    <submittedName>
        <fullName evidence="6">Squalene--hopene cyclase</fullName>
    </submittedName>
</protein>
<proteinExistence type="inferred from homology"/>
<feature type="domain" description="Squalene cyclase C-terminal" evidence="4">
    <location>
        <begin position="298"/>
        <end position="613"/>
    </location>
</feature>
<keyword evidence="3" id="KW-0677">Repeat</keyword>
<dbReference type="RefSeq" id="WP_104848289.1">
    <property type="nucleotide sequence ID" value="NZ_PKOZ01000001.1"/>
</dbReference>
<comment type="similarity">
    <text evidence="2">Belongs to the terpene cyclase/mutase family.</text>
</comment>
<dbReference type="GO" id="GO:0016866">
    <property type="term" value="F:intramolecular transferase activity"/>
    <property type="evidence" value="ECO:0007669"/>
    <property type="project" value="InterPro"/>
</dbReference>
<evidence type="ECO:0000313" key="6">
    <source>
        <dbReference type="EMBL" id="PQD97194.1"/>
    </source>
</evidence>
<dbReference type="InterPro" id="IPR018333">
    <property type="entry name" value="Squalene_cyclase"/>
</dbReference>
<dbReference type="AlphaFoldDB" id="A0A2S7N584"/>
<dbReference type="Proteomes" id="UP000239663">
    <property type="component" value="Unassembled WGS sequence"/>
</dbReference>
<evidence type="ECO:0000256" key="2">
    <source>
        <dbReference type="ARBA" id="ARBA00009755"/>
    </source>
</evidence>
<dbReference type="SFLD" id="SFLDG01016">
    <property type="entry name" value="Prenyltransferase_Like_2"/>
    <property type="match status" value="1"/>
</dbReference>
<dbReference type="UniPathway" id="UPA00337"/>
<evidence type="ECO:0000256" key="1">
    <source>
        <dbReference type="ARBA" id="ARBA00004999"/>
    </source>
</evidence>
<dbReference type="InterPro" id="IPR032696">
    <property type="entry name" value="SQ_cyclase_C"/>
</dbReference>
<gene>
    <name evidence="6" type="ORF">CYL18_04800</name>
</gene>
<comment type="pathway">
    <text evidence="1">Secondary metabolite biosynthesis; hopanoid biosynthesis.</text>
</comment>
<dbReference type="OrthoDB" id="9758578at2"/>
<dbReference type="InterPro" id="IPR008930">
    <property type="entry name" value="Terpenoid_cyclase/PrenylTrfase"/>
</dbReference>
<keyword evidence="7" id="KW-1185">Reference proteome</keyword>
<evidence type="ECO:0000259" key="4">
    <source>
        <dbReference type="Pfam" id="PF13243"/>
    </source>
</evidence>
<dbReference type="Pfam" id="PF13243">
    <property type="entry name" value="SQHop_cyclase_C"/>
    <property type="match status" value="1"/>
</dbReference>
<evidence type="ECO:0000259" key="5">
    <source>
        <dbReference type="Pfam" id="PF13249"/>
    </source>
</evidence>
<dbReference type="PANTHER" id="PTHR11764">
    <property type="entry name" value="TERPENE CYCLASE/MUTASE FAMILY MEMBER"/>
    <property type="match status" value="1"/>
</dbReference>
<evidence type="ECO:0000256" key="3">
    <source>
        <dbReference type="ARBA" id="ARBA00022737"/>
    </source>
</evidence>